<accession>A0A397Z407</accession>
<proteinExistence type="predicted"/>
<dbReference type="Proteomes" id="UP000264353">
    <property type="component" value="Chromosome A6"/>
</dbReference>
<protein>
    <submittedName>
        <fullName evidence="1">Uncharacterized protein</fullName>
    </submittedName>
</protein>
<name>A0A397Z407_BRACM</name>
<organism evidence="1 2">
    <name type="scientific">Brassica campestris</name>
    <name type="common">Field mustard</name>
    <dbReference type="NCBI Taxonomy" id="3711"/>
    <lineage>
        <taxon>Eukaryota</taxon>
        <taxon>Viridiplantae</taxon>
        <taxon>Streptophyta</taxon>
        <taxon>Embryophyta</taxon>
        <taxon>Tracheophyta</taxon>
        <taxon>Spermatophyta</taxon>
        <taxon>Magnoliopsida</taxon>
        <taxon>eudicotyledons</taxon>
        <taxon>Gunneridae</taxon>
        <taxon>Pentapetalae</taxon>
        <taxon>rosids</taxon>
        <taxon>malvids</taxon>
        <taxon>Brassicales</taxon>
        <taxon>Brassicaceae</taxon>
        <taxon>Brassiceae</taxon>
        <taxon>Brassica</taxon>
    </lineage>
</organism>
<dbReference type="AlphaFoldDB" id="A0A397Z407"/>
<dbReference type="EMBL" id="CM010633">
    <property type="protein sequence ID" value="RID60432.1"/>
    <property type="molecule type" value="Genomic_DNA"/>
</dbReference>
<gene>
    <name evidence="1" type="ORF">BRARA_F03588</name>
</gene>
<sequence>MATIRLDRDIPLCLSVLTGLQRSWLKNCLALMLNQRTPAHFYLIMTLEPLP</sequence>
<evidence type="ECO:0000313" key="2">
    <source>
        <dbReference type="Proteomes" id="UP000264353"/>
    </source>
</evidence>
<reference evidence="1 2" key="1">
    <citation type="submission" date="2018-06" db="EMBL/GenBank/DDBJ databases">
        <title>WGS assembly of Brassica rapa FPsc.</title>
        <authorList>
            <person name="Bowman J."/>
            <person name="Kohchi T."/>
            <person name="Yamato K."/>
            <person name="Jenkins J."/>
            <person name="Shu S."/>
            <person name="Ishizaki K."/>
            <person name="Yamaoka S."/>
            <person name="Nishihama R."/>
            <person name="Nakamura Y."/>
            <person name="Berger F."/>
            <person name="Adam C."/>
            <person name="Aki S."/>
            <person name="Althoff F."/>
            <person name="Araki T."/>
            <person name="Arteaga-Vazquez M."/>
            <person name="Balasubrmanian S."/>
            <person name="Bauer D."/>
            <person name="Boehm C."/>
            <person name="Briginshaw L."/>
            <person name="Caballero-Perez J."/>
            <person name="Catarino B."/>
            <person name="Chen F."/>
            <person name="Chiyoda S."/>
            <person name="Chovatia M."/>
            <person name="Davies K."/>
            <person name="Delmans M."/>
            <person name="Demura T."/>
            <person name="Dierschke T."/>
            <person name="Dolan L."/>
            <person name="Dorantes-Acosta A."/>
            <person name="Eklund D."/>
            <person name="Florent S."/>
            <person name="Flores-Sandoval E."/>
            <person name="Fujiyama A."/>
            <person name="Fukuzawa H."/>
            <person name="Galik B."/>
            <person name="Grimanelli D."/>
            <person name="Grimwood J."/>
            <person name="Grossniklaus U."/>
            <person name="Hamada T."/>
            <person name="Haseloff J."/>
            <person name="Hetherington A."/>
            <person name="Higo A."/>
            <person name="Hirakawa Y."/>
            <person name="Hundley H."/>
            <person name="Ikeda Y."/>
            <person name="Inoue K."/>
            <person name="Inoue S."/>
            <person name="Ishida S."/>
            <person name="Jia Q."/>
            <person name="Kakita M."/>
            <person name="Kanazawa T."/>
            <person name="Kawai Y."/>
            <person name="Kawashima T."/>
            <person name="Kennedy M."/>
            <person name="Kinose K."/>
            <person name="Kinoshita T."/>
            <person name="Kohara Y."/>
            <person name="Koide E."/>
            <person name="Komatsu K."/>
            <person name="Kopischke S."/>
            <person name="Kubo M."/>
            <person name="Kyozuka J."/>
            <person name="Lagercrantz U."/>
            <person name="Lin S."/>
            <person name="Lindquist E."/>
            <person name="Lipzen A."/>
            <person name="Lu C."/>
            <person name="Luna E."/>
            <person name="Martienssen R."/>
            <person name="Minamino N."/>
            <person name="Mizutani M."/>
            <person name="Mizutani M."/>
            <person name="Mochizuki N."/>
            <person name="Monte I."/>
            <person name="Mosher R."/>
            <person name="Nagasaki H."/>
            <person name="Nakagami H."/>
            <person name="Naramoto S."/>
            <person name="Nishitani K."/>
            <person name="Ohtani M."/>
            <person name="Okamoto T."/>
            <person name="Okumura M."/>
            <person name="Phillips J."/>
            <person name="Pollak B."/>
            <person name="Reinders A."/>
            <person name="Roevekamp M."/>
            <person name="Sano R."/>
            <person name="Sawa S."/>
            <person name="Schmid M."/>
            <person name="Shirakawa M."/>
            <person name="Solano R."/>
            <person name="Spunde A."/>
            <person name="Suetsugu N."/>
            <person name="Sugano S."/>
            <person name="Sugiyama A."/>
            <person name="Sun R."/>
            <person name="Suzuki Y."/>
            <person name="Takenaka M."/>
            <person name="Takezawa D."/>
            <person name="Tomogane H."/>
            <person name="Tsuzuki M."/>
            <person name="Ueda T."/>
            <person name="Umeda M."/>
            <person name="Ward J."/>
            <person name="Watanabe Y."/>
            <person name="Yazaki K."/>
            <person name="Yokoyama R."/>
            <person name="Yoshitake Y."/>
            <person name="Yotsui I."/>
            <person name="Zachgo S."/>
            <person name="Schmutz J."/>
        </authorList>
    </citation>
    <scope>NUCLEOTIDE SEQUENCE [LARGE SCALE GENOMIC DNA]</scope>
    <source>
        <strain evidence="2">cv. B-3</strain>
    </source>
</reference>
<evidence type="ECO:0000313" key="1">
    <source>
        <dbReference type="EMBL" id="RID60432.1"/>
    </source>
</evidence>